<keyword evidence="8" id="KW-0436">Ligase</keyword>
<dbReference type="AlphaFoldDB" id="M2XKH9"/>
<keyword evidence="5 6" id="KW-0472">Membrane</keyword>
<evidence type="ECO:0000256" key="3">
    <source>
        <dbReference type="ARBA" id="ARBA00022692"/>
    </source>
</evidence>
<dbReference type="PANTHER" id="PTHR48140:SF1">
    <property type="entry name" value="FATTY ACID DESATURASE 4, CHLOROPLASTIC-RELATED"/>
    <property type="match status" value="1"/>
</dbReference>
<sequence length="302" mass="33808">MVFLFSHSPCFSVSLPSLRSDRPTLCRCQLFPFLSGCKKESIPVVRKLSIINVVASQVSAKTNSSTLGSSASLKKSLQPTFILQGDTLQVSWFQRIVTTGTLCILVMLILQNIQDTIQILSSHELTSLLLTLFFALQLVAMDIGCLFMGYIAADFFSGLYHWFLDNYGNAKTPIIGKQCVAFQGHHEHPWTITYRPFCNLLGTSCLISCPFFLLLLVMPLPHFIQTILTSFGFFVVFAQQTHQWAHQTKPPSPWIETLQQMGVLLSIKAHGKHHKPPFNKNYCIVSGICNEILAIFSISMDS</sequence>
<evidence type="ECO:0000259" key="7">
    <source>
        <dbReference type="Pfam" id="PF10520"/>
    </source>
</evidence>
<dbReference type="eggNOG" id="KOG3011">
    <property type="taxonomic scope" value="Eukaryota"/>
</dbReference>
<dbReference type="InterPro" id="IPR052864">
    <property type="entry name" value="Chloroplast_FAD_CarF"/>
</dbReference>
<dbReference type="KEGG" id="gsl:Gasu_21010"/>
<proteinExistence type="inferred from homology"/>
<organism evidence="8 9">
    <name type="scientific">Galdieria sulphuraria</name>
    <name type="common">Red alga</name>
    <dbReference type="NCBI Taxonomy" id="130081"/>
    <lineage>
        <taxon>Eukaryota</taxon>
        <taxon>Rhodophyta</taxon>
        <taxon>Bangiophyceae</taxon>
        <taxon>Galdieriales</taxon>
        <taxon>Galdieriaceae</taxon>
        <taxon>Galdieria</taxon>
    </lineage>
</organism>
<evidence type="ECO:0000256" key="1">
    <source>
        <dbReference type="ARBA" id="ARBA00004141"/>
    </source>
</evidence>
<feature type="transmembrane region" description="Helical" evidence="6">
    <location>
        <begin position="125"/>
        <end position="153"/>
    </location>
</feature>
<dbReference type="Pfam" id="PF10520">
    <property type="entry name" value="Lipid_desat"/>
    <property type="match status" value="1"/>
</dbReference>
<keyword evidence="9" id="KW-1185">Reference proteome</keyword>
<dbReference type="Gramene" id="EME30642">
    <property type="protein sequence ID" value="EME30642"/>
    <property type="gene ID" value="Gasu_21010"/>
</dbReference>
<accession>M2XKH9</accession>
<keyword evidence="3 6" id="KW-0812">Transmembrane</keyword>
<evidence type="ECO:0000256" key="6">
    <source>
        <dbReference type="SAM" id="Phobius"/>
    </source>
</evidence>
<dbReference type="PANTHER" id="PTHR48140">
    <property type="entry name" value="FATTY ACID DESATURASE 4, CHLOROPLASTIC-RELATED"/>
    <property type="match status" value="1"/>
</dbReference>
<dbReference type="RefSeq" id="XP_005707162.1">
    <property type="nucleotide sequence ID" value="XM_005707105.1"/>
</dbReference>
<feature type="transmembrane region" description="Helical" evidence="6">
    <location>
        <begin position="92"/>
        <end position="113"/>
    </location>
</feature>
<dbReference type="UniPathway" id="UPA00199"/>
<evidence type="ECO:0000256" key="5">
    <source>
        <dbReference type="ARBA" id="ARBA00023136"/>
    </source>
</evidence>
<keyword evidence="4 6" id="KW-1133">Transmembrane helix</keyword>
<evidence type="ECO:0000313" key="9">
    <source>
        <dbReference type="Proteomes" id="UP000030680"/>
    </source>
</evidence>
<dbReference type="Proteomes" id="UP000030680">
    <property type="component" value="Unassembled WGS sequence"/>
</dbReference>
<dbReference type="STRING" id="130081.M2XKH9"/>
<dbReference type="GO" id="GO:0016874">
    <property type="term" value="F:ligase activity"/>
    <property type="evidence" value="ECO:0007669"/>
    <property type="project" value="UniProtKB-KW"/>
</dbReference>
<dbReference type="GO" id="GO:0006631">
    <property type="term" value="P:fatty acid metabolic process"/>
    <property type="evidence" value="ECO:0007669"/>
    <property type="project" value="UniProtKB-UniPathway"/>
</dbReference>
<name>M2XKH9_GALSU</name>
<dbReference type="InterPro" id="IPR019547">
    <property type="entry name" value="Lipid_desat"/>
</dbReference>
<dbReference type="GeneID" id="17089359"/>
<dbReference type="OrthoDB" id="5103at2759"/>
<protein>
    <submittedName>
        <fullName evidence="8">Small conjugating protein ligase</fullName>
    </submittedName>
</protein>
<gene>
    <name evidence="8" type="ORF">Gasu_21010</name>
</gene>
<dbReference type="GO" id="GO:0016020">
    <property type="term" value="C:membrane"/>
    <property type="evidence" value="ECO:0007669"/>
    <property type="project" value="UniProtKB-SubCell"/>
</dbReference>
<feature type="domain" description="Lipid desaturase" evidence="7">
    <location>
        <begin position="150"/>
        <end position="294"/>
    </location>
</feature>
<evidence type="ECO:0000256" key="2">
    <source>
        <dbReference type="ARBA" id="ARBA00007620"/>
    </source>
</evidence>
<evidence type="ECO:0000313" key="8">
    <source>
        <dbReference type="EMBL" id="EME30642.1"/>
    </source>
</evidence>
<evidence type="ECO:0000256" key="4">
    <source>
        <dbReference type="ARBA" id="ARBA00022989"/>
    </source>
</evidence>
<reference evidence="9" key="1">
    <citation type="journal article" date="2013" name="Science">
        <title>Gene transfer from bacteria and archaea facilitated evolution of an extremophilic eukaryote.</title>
        <authorList>
            <person name="Schonknecht G."/>
            <person name="Chen W.H."/>
            <person name="Ternes C.M."/>
            <person name="Barbier G.G."/>
            <person name="Shrestha R.P."/>
            <person name="Stanke M."/>
            <person name="Brautigam A."/>
            <person name="Baker B.J."/>
            <person name="Banfield J.F."/>
            <person name="Garavito R.M."/>
            <person name="Carr K."/>
            <person name="Wilkerson C."/>
            <person name="Rensing S.A."/>
            <person name="Gagneul D."/>
            <person name="Dickenson N.E."/>
            <person name="Oesterhelt C."/>
            <person name="Lercher M.J."/>
            <person name="Weber A.P."/>
        </authorList>
    </citation>
    <scope>NUCLEOTIDE SEQUENCE [LARGE SCALE GENOMIC DNA]</scope>
    <source>
        <strain evidence="9">074W</strain>
    </source>
</reference>
<comment type="subcellular location">
    <subcellularLocation>
        <location evidence="1">Membrane</location>
        <topology evidence="1">Multi-pass membrane protein</topology>
    </subcellularLocation>
</comment>
<comment type="similarity">
    <text evidence="2">Belongs to the fatty acid desaturase CarF family.</text>
</comment>
<dbReference type="EMBL" id="KB454498">
    <property type="protein sequence ID" value="EME30642.1"/>
    <property type="molecule type" value="Genomic_DNA"/>
</dbReference>